<gene>
    <name evidence="2" type="ORF">OCL97_02020</name>
</gene>
<evidence type="ECO:0000256" key="1">
    <source>
        <dbReference type="SAM" id="Phobius"/>
    </source>
</evidence>
<dbReference type="RefSeq" id="WP_377367138.1">
    <property type="nucleotide sequence ID" value="NZ_JAOTJD010000002.1"/>
</dbReference>
<reference evidence="2 3" key="1">
    <citation type="submission" date="2022-09" db="EMBL/GenBank/DDBJ databases">
        <title>New species of Phenylobacterium.</title>
        <authorList>
            <person name="Mieszkin S."/>
        </authorList>
    </citation>
    <scope>NUCLEOTIDE SEQUENCE [LARGE SCALE GENOMIC DNA]</scope>
    <source>
        <strain evidence="2 3">HK31-G</strain>
    </source>
</reference>
<protein>
    <submittedName>
        <fullName evidence="2">Uncharacterized protein</fullName>
    </submittedName>
</protein>
<keyword evidence="3" id="KW-1185">Reference proteome</keyword>
<dbReference type="Proteomes" id="UP001598130">
    <property type="component" value="Unassembled WGS sequence"/>
</dbReference>
<organism evidence="2 3">
    <name type="scientific">Phenylobacterium ferrooxidans</name>
    <dbReference type="NCBI Taxonomy" id="2982689"/>
    <lineage>
        <taxon>Bacteria</taxon>
        <taxon>Pseudomonadati</taxon>
        <taxon>Pseudomonadota</taxon>
        <taxon>Alphaproteobacteria</taxon>
        <taxon>Caulobacterales</taxon>
        <taxon>Caulobacteraceae</taxon>
        <taxon>Phenylobacterium</taxon>
    </lineage>
</organism>
<sequence length="84" mass="9563">MSKAWFRPKQYGYGFTPSSWEGVLATIVYVVAVVSTCILLPRQFSDHLMAMIITALAVLLVTGAFLFICSRTFEGDLRWRWGRD</sequence>
<feature type="transmembrane region" description="Helical" evidence="1">
    <location>
        <begin position="20"/>
        <end position="41"/>
    </location>
</feature>
<evidence type="ECO:0000313" key="3">
    <source>
        <dbReference type="Proteomes" id="UP001598130"/>
    </source>
</evidence>
<keyword evidence="1" id="KW-1133">Transmembrane helix</keyword>
<name>A0ABW6CI36_9CAUL</name>
<keyword evidence="1" id="KW-0812">Transmembrane</keyword>
<proteinExistence type="predicted"/>
<accession>A0ABW6CI36</accession>
<evidence type="ECO:0000313" key="2">
    <source>
        <dbReference type="EMBL" id="MFD3262735.1"/>
    </source>
</evidence>
<feature type="transmembrane region" description="Helical" evidence="1">
    <location>
        <begin position="48"/>
        <end position="68"/>
    </location>
</feature>
<dbReference type="EMBL" id="JAOTJD010000002">
    <property type="protein sequence ID" value="MFD3262735.1"/>
    <property type="molecule type" value="Genomic_DNA"/>
</dbReference>
<comment type="caution">
    <text evidence="2">The sequence shown here is derived from an EMBL/GenBank/DDBJ whole genome shotgun (WGS) entry which is preliminary data.</text>
</comment>
<keyword evidence="1" id="KW-0472">Membrane</keyword>